<comment type="caution">
    <text evidence="1">The sequence shown here is derived from an EMBL/GenBank/DDBJ whole genome shotgun (WGS) entry which is preliminary data.</text>
</comment>
<dbReference type="EMBL" id="QUNO01000009">
    <property type="protein sequence ID" value="REH43634.1"/>
    <property type="molecule type" value="Genomic_DNA"/>
</dbReference>
<dbReference type="AlphaFoldDB" id="A0A3E0HED6"/>
<dbReference type="RefSeq" id="WP_116177077.1">
    <property type="nucleotide sequence ID" value="NZ_CP144375.1"/>
</dbReference>
<dbReference type="Proteomes" id="UP000256269">
    <property type="component" value="Unassembled WGS sequence"/>
</dbReference>
<gene>
    <name evidence="1" type="ORF">BCF44_109177</name>
</gene>
<evidence type="ECO:0000313" key="2">
    <source>
        <dbReference type="Proteomes" id="UP000256269"/>
    </source>
</evidence>
<protein>
    <submittedName>
        <fullName evidence="1">Uncharacterized protein</fullName>
    </submittedName>
</protein>
<evidence type="ECO:0000313" key="1">
    <source>
        <dbReference type="EMBL" id="REH43634.1"/>
    </source>
</evidence>
<keyword evidence="2" id="KW-1185">Reference proteome</keyword>
<proteinExistence type="predicted"/>
<sequence>MSSTPSGAGPRVRIVSEGLAADQVQVLVDDVPLTNVTRVTWTAAAGDYTRATLELVDVDLDAQQADVIALLRPVGAEPAPAVVELAELARVQARPGDVFIVTVPAEIDMEQAARLREWFSAWVPGHEVGVLFGGIKASLIRREHVADLDEHTAAALDAGA</sequence>
<name>A0A3E0HED6_9PSEU</name>
<reference evidence="1 2" key="1">
    <citation type="submission" date="2018-08" db="EMBL/GenBank/DDBJ databases">
        <title>Genomic Encyclopedia of Archaeal and Bacterial Type Strains, Phase II (KMG-II): from individual species to whole genera.</title>
        <authorList>
            <person name="Goeker M."/>
        </authorList>
    </citation>
    <scope>NUCLEOTIDE SEQUENCE [LARGE SCALE GENOMIC DNA]</scope>
    <source>
        <strain evidence="1 2">DSM 45791</strain>
    </source>
</reference>
<organism evidence="1 2">
    <name type="scientific">Kutzneria buriramensis</name>
    <dbReference type="NCBI Taxonomy" id="1045776"/>
    <lineage>
        <taxon>Bacteria</taxon>
        <taxon>Bacillati</taxon>
        <taxon>Actinomycetota</taxon>
        <taxon>Actinomycetes</taxon>
        <taxon>Pseudonocardiales</taxon>
        <taxon>Pseudonocardiaceae</taxon>
        <taxon>Kutzneria</taxon>
    </lineage>
</organism>
<accession>A0A3E0HED6</accession>